<feature type="active site" description="Proton acceptor; for processing activity" evidence="10">
    <location>
        <position position="80"/>
    </location>
</feature>
<feature type="active site" description="Proton donor; for catalytic activity" evidence="10">
    <location>
        <position position="95"/>
    </location>
</feature>
<keyword evidence="8 10" id="KW-0704">Schiff base</keyword>
<comment type="PTM">
    <text evidence="10">Is synthesized initially as an inactive proenzyme. Formation of the active enzyme involves a self-maturation process in which the active site pyruvoyl group is generated from an internal serine residue via an autocatalytic post-translational modification. Two non-identical subunits are generated from the proenzyme in this reaction, and the pyruvate is formed at the N-terminus of the alpha chain, which is derived from the carboxyl end of the proenzyme. The post-translation cleavage follows an unusual pathway, termed non-hydrolytic serinolysis, in which the side chain hydroxyl group of the serine supplies its oxygen atom to form the C-terminus of the beta chain, while the remainder of the serine residue undergoes an oxidative deamination to produce ammonia and the pyruvoyl group blocking the N-terminus of the alpha chain.</text>
</comment>
<dbReference type="GO" id="GO:0008295">
    <property type="term" value="P:spermidine biosynthetic process"/>
    <property type="evidence" value="ECO:0007669"/>
    <property type="project" value="UniProtKB-UniRule"/>
</dbReference>
<comment type="pathway">
    <text evidence="10">Amine and polyamine biosynthesis; S-adenosylmethioninamine biosynthesis; S-adenosylmethioninamine from S-adenosyl-L-methionine: step 1/1.</text>
</comment>
<evidence type="ECO:0000256" key="3">
    <source>
        <dbReference type="ARBA" id="ARBA00022813"/>
    </source>
</evidence>
<evidence type="ECO:0000256" key="10">
    <source>
        <dbReference type="HAMAP-Rule" id="MF_00464"/>
    </source>
</evidence>
<dbReference type="EC" id="4.1.1.50" evidence="10"/>
<comment type="subunit">
    <text evidence="10">Heterotetramer of two alpha and two beta chains arranged as a dimer of alpha/beta heterodimers.</text>
</comment>
<dbReference type="Gene3D" id="3.30.360.110">
    <property type="entry name" value="S-adenosylmethionine decarboxylase domain"/>
    <property type="match status" value="1"/>
</dbReference>
<protein>
    <recommendedName>
        <fullName evidence="10">S-adenosylmethionine decarboxylase proenzyme</fullName>
        <shortName evidence="10">AdoMetDC</shortName>
        <shortName evidence="10">SAMDC</shortName>
        <ecNumber evidence="10">4.1.1.50</ecNumber>
    </recommendedName>
    <component>
        <recommendedName>
            <fullName evidence="10">S-adenosylmethionine decarboxylase beta chain</fullName>
        </recommendedName>
    </component>
    <component>
        <recommendedName>
            <fullName evidence="10">S-adenosylmethionine decarboxylase alpha chain</fullName>
        </recommendedName>
    </component>
</protein>
<sequence>MTAKTAVTPPAAPVTHAGVHLIIEMWQATRIDEVSHVRETLKAAAEATGATLLGTEVHDFGDGCGVTGVAILAESHISVHSWPEYGYAAFDVFTCGHADPYRALPVLSQAFGTTDLHVVEHKRGTRLNAAVHLRSEPACA</sequence>
<dbReference type="NCBIfam" id="TIGR03330">
    <property type="entry name" value="SAM_DCase_Bsu"/>
    <property type="match status" value="1"/>
</dbReference>
<evidence type="ECO:0000256" key="9">
    <source>
        <dbReference type="ARBA" id="ARBA00023317"/>
    </source>
</evidence>
<dbReference type="Gene3D" id="3.30.160.750">
    <property type="match status" value="1"/>
</dbReference>
<gene>
    <name evidence="11" type="primary">speD</name>
    <name evidence="10" type="synonym">speH</name>
    <name evidence="11" type="ORF">DRB17_04045</name>
</gene>
<dbReference type="InterPro" id="IPR017716">
    <property type="entry name" value="S-AdoMet_deCOase_pro-enz"/>
</dbReference>
<reference evidence="11 12" key="1">
    <citation type="submission" date="2018-07" db="EMBL/GenBank/DDBJ databases">
        <title>Venubactetium sediminum gen. nov., sp. nov., isolated from a marine solar saltern.</title>
        <authorList>
            <person name="Wang S."/>
        </authorList>
    </citation>
    <scope>NUCLEOTIDE SEQUENCE [LARGE SCALE GENOMIC DNA]</scope>
    <source>
        <strain evidence="11 12">WD2A32</strain>
    </source>
</reference>
<keyword evidence="6 10" id="KW-0865">Zymogen</keyword>
<evidence type="ECO:0000256" key="2">
    <source>
        <dbReference type="ARBA" id="ARBA00022793"/>
    </source>
</evidence>
<feature type="active site" description="Schiff-base intermediate with substrate; via pyruvic acid" evidence="10">
    <location>
        <position position="75"/>
    </location>
</feature>
<keyword evidence="2 10" id="KW-0210">Decarboxylase</keyword>
<dbReference type="RefSeq" id="WP_114580906.1">
    <property type="nucleotide sequence ID" value="NZ_QPMH01000003.1"/>
</dbReference>
<evidence type="ECO:0000256" key="5">
    <source>
        <dbReference type="ARBA" id="ARBA00023115"/>
    </source>
</evidence>
<dbReference type="EMBL" id="QPMH01000003">
    <property type="protein sequence ID" value="RDD62955.1"/>
    <property type="molecule type" value="Genomic_DNA"/>
</dbReference>
<dbReference type="InterPro" id="IPR003826">
    <property type="entry name" value="AdoMetDC_fam_prok"/>
</dbReference>
<evidence type="ECO:0000256" key="7">
    <source>
        <dbReference type="ARBA" id="ARBA00023239"/>
    </source>
</evidence>
<evidence type="ECO:0000256" key="6">
    <source>
        <dbReference type="ARBA" id="ARBA00023145"/>
    </source>
</evidence>
<dbReference type="UniPathway" id="UPA00331">
    <property type="reaction ID" value="UER00451"/>
</dbReference>
<evidence type="ECO:0000256" key="8">
    <source>
        <dbReference type="ARBA" id="ARBA00023270"/>
    </source>
</evidence>
<dbReference type="Proteomes" id="UP000253941">
    <property type="component" value="Unassembled WGS sequence"/>
</dbReference>
<keyword evidence="5 10" id="KW-0620">Polyamine biosynthesis</keyword>
<feature type="chain" id="PRO_5023264345" description="S-adenosylmethionine decarboxylase beta chain" evidence="10">
    <location>
        <begin position="1"/>
        <end position="74"/>
    </location>
</feature>
<name>A0A369TF05_9PROT</name>
<dbReference type="PANTHER" id="PTHR33866:SF2">
    <property type="entry name" value="S-ADENOSYLMETHIONINE DECARBOXYLASE PROENZYME"/>
    <property type="match status" value="1"/>
</dbReference>
<dbReference type="GO" id="GO:0005829">
    <property type="term" value="C:cytosol"/>
    <property type="evidence" value="ECO:0007669"/>
    <property type="project" value="TreeGrafter"/>
</dbReference>
<feature type="modified residue" description="Pyruvic acid (Ser); by autocatalysis" evidence="10">
    <location>
        <position position="75"/>
    </location>
</feature>
<keyword evidence="7 10" id="KW-0456">Lyase</keyword>
<comment type="similarity">
    <text evidence="10">Belongs to the prokaryotic AdoMetDC family. Type 1 subfamily.</text>
</comment>
<feature type="chain" id="PRO_5023264344" description="S-adenosylmethionine decarboxylase alpha chain" evidence="10">
    <location>
        <begin position="75"/>
        <end position="140"/>
    </location>
</feature>
<comment type="catalytic activity">
    <reaction evidence="10">
        <text>S-adenosyl-L-methionine + H(+) = S-adenosyl 3-(methylsulfanyl)propylamine + CO2</text>
        <dbReference type="Rhea" id="RHEA:15981"/>
        <dbReference type="ChEBI" id="CHEBI:15378"/>
        <dbReference type="ChEBI" id="CHEBI:16526"/>
        <dbReference type="ChEBI" id="CHEBI:57443"/>
        <dbReference type="ChEBI" id="CHEBI:59789"/>
        <dbReference type="EC" id="4.1.1.50"/>
    </reaction>
</comment>
<evidence type="ECO:0000256" key="1">
    <source>
        <dbReference type="ARBA" id="ARBA00022691"/>
    </source>
</evidence>
<accession>A0A369TF05</accession>
<dbReference type="PANTHER" id="PTHR33866">
    <property type="entry name" value="S-ADENOSYLMETHIONINE DECARBOXYLASE PROENZYME"/>
    <property type="match status" value="1"/>
</dbReference>
<dbReference type="InterPro" id="IPR042284">
    <property type="entry name" value="AdoMetDC_N"/>
</dbReference>
<dbReference type="InterPro" id="IPR016067">
    <property type="entry name" value="S-AdoMet_deCO2ase_core"/>
</dbReference>
<keyword evidence="9 10" id="KW-0670">Pyruvate</keyword>
<comment type="caution">
    <text evidence="11">The sequence shown here is derived from an EMBL/GenBank/DDBJ whole genome shotgun (WGS) entry which is preliminary data.</text>
</comment>
<comment type="function">
    <text evidence="10">Catalyzes the decarboxylation of S-adenosylmethionine to S-adenosylmethioninamine (dcAdoMet), the propylamine donor required for the synthesis of the polyamines spermine and spermidine from the diamine putrescine.</text>
</comment>
<keyword evidence="12" id="KW-1185">Reference proteome</keyword>
<feature type="site" description="Cleavage (non-hydrolytic); by autolysis" evidence="10">
    <location>
        <begin position="74"/>
        <end position="75"/>
    </location>
</feature>
<dbReference type="SUPFAM" id="SSF56276">
    <property type="entry name" value="S-adenosylmethionine decarboxylase"/>
    <property type="match status" value="1"/>
</dbReference>
<evidence type="ECO:0000256" key="4">
    <source>
        <dbReference type="ARBA" id="ARBA00023066"/>
    </source>
</evidence>
<keyword evidence="3 10" id="KW-0068">Autocatalytic cleavage</keyword>
<dbReference type="InterPro" id="IPR042286">
    <property type="entry name" value="AdoMetDC_C"/>
</dbReference>
<proteinExistence type="inferred from homology"/>
<keyword evidence="4 10" id="KW-0745">Spermidine biosynthesis</keyword>
<organism evidence="11 12">
    <name type="scientific">Ferruginivarius sediminum</name>
    <dbReference type="NCBI Taxonomy" id="2661937"/>
    <lineage>
        <taxon>Bacteria</taxon>
        <taxon>Pseudomonadati</taxon>
        <taxon>Pseudomonadota</taxon>
        <taxon>Alphaproteobacteria</taxon>
        <taxon>Rhodospirillales</taxon>
        <taxon>Rhodospirillaceae</taxon>
        <taxon>Ferruginivarius</taxon>
    </lineage>
</organism>
<dbReference type="GO" id="GO:0004014">
    <property type="term" value="F:adenosylmethionine decarboxylase activity"/>
    <property type="evidence" value="ECO:0007669"/>
    <property type="project" value="UniProtKB-UniRule"/>
</dbReference>
<comment type="cofactor">
    <cofactor evidence="10">
        <name>pyruvate</name>
        <dbReference type="ChEBI" id="CHEBI:15361"/>
    </cofactor>
    <text evidence="10">Binds 1 pyruvoyl group covalently per subunit.</text>
</comment>
<dbReference type="AlphaFoldDB" id="A0A369TF05"/>
<evidence type="ECO:0000313" key="11">
    <source>
        <dbReference type="EMBL" id="RDD62955.1"/>
    </source>
</evidence>
<dbReference type="Pfam" id="PF02675">
    <property type="entry name" value="AdoMet_dc"/>
    <property type="match status" value="1"/>
</dbReference>
<dbReference type="HAMAP" id="MF_00464">
    <property type="entry name" value="AdoMetDC_1"/>
    <property type="match status" value="1"/>
</dbReference>
<keyword evidence="1 10" id="KW-0949">S-adenosyl-L-methionine</keyword>
<evidence type="ECO:0000313" key="12">
    <source>
        <dbReference type="Proteomes" id="UP000253941"/>
    </source>
</evidence>